<sequence length="874" mass="99505">MNILNSLDSAKQEPENSATPSRERLIAELRGNNEHKLSTAFPILTNLLKLNLVADSNGRLLSKNRPLCREDHEVLDILWTIAKSEKDITKLVKLVYRTLGLYQDDVLITPLSLPLIEKIITCCIDVKFSTLPQRKIAGQLCTFIFSKEQTLERFPDLLQDKRWQKLYIRMHGYNENIAELNAFIKTLEDYKSDPELLCEVISAKARCYNTEISKDMWNKISTEKYSELSIFREARNAIALSYAEMGDIDEATKFYSKTQKEFGFGISVDQTSSLERLQLYEAAIMIQLAHHPFSEQLHTTTSRRFGKPLKSRVKDQDQSMFGSLLRWQDIEEGLVSSGVTPTGDVLEALLRCESLFHIIAPSVCKFERIESRLEMMLAKGCVPTLPSYQLAMWAAAYSRESKHRNHGEHAEALLERAKRLYPKELTSETYLPVMVSCLSPQLIFGNRHSGLPEHSFRIPFSRELHRHSLWGHERIFKHFNELLSKPTYITKECYVVMMWFAASAHKLPLFSQIWHRAIGASNHLHTYTSPKTQILRDNWFYTQIFRMLSSRSNEAWFAVSNVRAQMLTEQPKVKITGALLAAQINCCATCNEFKVAKKIMEIANERSLSNDPEVIEAYSRAHFVDSCPPAEAIKVANMMIEQLDNKLDDKTYYAALRYFAKRSPDLQMSVKIFNLWVDVNSKGQSLSPQFAKSVPALQKQLDAANSEPGYFDHSKAPRVTIQAGLFGESELRQPMQTYYEHEMLMLCLLAEAFVTSECWSQAAVLVDHLCLQTASGYQTNATTNAAAGLAKLALKSNTDAGIKLGLQLTAFYLSSQGEKAPKTRQYLRWKYTLPNVINVIESPGCPLSKVQVQQYLDAIADTKLKQFLQEAEAF</sequence>
<organism evidence="2 3">
    <name type="scientific">Mycoemilia scoparia</name>
    <dbReference type="NCBI Taxonomy" id="417184"/>
    <lineage>
        <taxon>Eukaryota</taxon>
        <taxon>Fungi</taxon>
        <taxon>Fungi incertae sedis</taxon>
        <taxon>Zoopagomycota</taxon>
        <taxon>Kickxellomycotina</taxon>
        <taxon>Kickxellomycetes</taxon>
        <taxon>Kickxellales</taxon>
        <taxon>Kickxellaceae</taxon>
        <taxon>Mycoemilia</taxon>
    </lineage>
</organism>
<reference evidence="2" key="1">
    <citation type="submission" date="2022-07" db="EMBL/GenBank/DDBJ databases">
        <title>Phylogenomic reconstructions and comparative analyses of Kickxellomycotina fungi.</title>
        <authorList>
            <person name="Reynolds N.K."/>
            <person name="Stajich J.E."/>
            <person name="Barry K."/>
            <person name="Grigoriev I.V."/>
            <person name="Crous P."/>
            <person name="Smith M.E."/>
        </authorList>
    </citation>
    <scope>NUCLEOTIDE SEQUENCE</scope>
    <source>
        <strain evidence="2">NBRC 100468</strain>
    </source>
</reference>
<proteinExistence type="predicted"/>
<protein>
    <submittedName>
        <fullName evidence="2">Uncharacterized protein</fullName>
    </submittedName>
</protein>
<keyword evidence="3" id="KW-1185">Reference proteome</keyword>
<gene>
    <name evidence="2" type="ORF">H4219_001153</name>
</gene>
<dbReference type="EMBL" id="JANBPU010000010">
    <property type="protein sequence ID" value="KAJ1920754.1"/>
    <property type="molecule type" value="Genomic_DNA"/>
</dbReference>
<evidence type="ECO:0000256" key="1">
    <source>
        <dbReference type="SAM" id="MobiDB-lite"/>
    </source>
</evidence>
<evidence type="ECO:0000313" key="2">
    <source>
        <dbReference type="EMBL" id="KAJ1920754.1"/>
    </source>
</evidence>
<feature type="region of interest" description="Disordered" evidence="1">
    <location>
        <begin position="1"/>
        <end position="21"/>
    </location>
</feature>
<accession>A0A9W8DVT6</accession>
<feature type="compositionally biased region" description="Polar residues" evidence="1">
    <location>
        <begin position="1"/>
        <end position="20"/>
    </location>
</feature>
<dbReference type="Proteomes" id="UP001150538">
    <property type="component" value="Unassembled WGS sequence"/>
</dbReference>
<evidence type="ECO:0000313" key="3">
    <source>
        <dbReference type="Proteomes" id="UP001150538"/>
    </source>
</evidence>
<name>A0A9W8DVT6_9FUNG</name>
<dbReference type="OrthoDB" id="185373at2759"/>
<dbReference type="AlphaFoldDB" id="A0A9W8DVT6"/>
<comment type="caution">
    <text evidence="2">The sequence shown here is derived from an EMBL/GenBank/DDBJ whole genome shotgun (WGS) entry which is preliminary data.</text>
</comment>